<dbReference type="InterPro" id="IPR003653">
    <property type="entry name" value="Peptidase_C48_C"/>
</dbReference>
<reference evidence="8" key="1">
    <citation type="journal article" date="2020" name="Stud. Mycol.">
        <title>101 Dothideomycetes genomes: a test case for predicting lifestyles and emergence of pathogens.</title>
        <authorList>
            <person name="Haridas S."/>
            <person name="Albert R."/>
            <person name="Binder M."/>
            <person name="Bloem J."/>
            <person name="Labutti K."/>
            <person name="Salamov A."/>
            <person name="Andreopoulos B."/>
            <person name="Baker S."/>
            <person name="Barry K."/>
            <person name="Bills G."/>
            <person name="Bluhm B."/>
            <person name="Cannon C."/>
            <person name="Castanera R."/>
            <person name="Culley D."/>
            <person name="Daum C."/>
            <person name="Ezra D."/>
            <person name="Gonzalez J."/>
            <person name="Henrissat B."/>
            <person name="Kuo A."/>
            <person name="Liang C."/>
            <person name="Lipzen A."/>
            <person name="Lutzoni F."/>
            <person name="Magnuson J."/>
            <person name="Mondo S."/>
            <person name="Nolan M."/>
            <person name="Ohm R."/>
            <person name="Pangilinan J."/>
            <person name="Park H.-J."/>
            <person name="Ramirez L."/>
            <person name="Alfaro M."/>
            <person name="Sun H."/>
            <person name="Tritt A."/>
            <person name="Yoshinaga Y."/>
            <person name="Zwiers L.-H."/>
            <person name="Turgeon B."/>
            <person name="Goodwin S."/>
            <person name="Spatafora J."/>
            <person name="Crous P."/>
            <person name="Grigoriev I."/>
        </authorList>
    </citation>
    <scope>NUCLEOTIDE SEQUENCE</scope>
    <source>
        <strain evidence="8">ATCC 16933</strain>
    </source>
</reference>
<dbReference type="GO" id="GO:0005634">
    <property type="term" value="C:nucleus"/>
    <property type="evidence" value="ECO:0007669"/>
    <property type="project" value="TreeGrafter"/>
</dbReference>
<evidence type="ECO:0000256" key="2">
    <source>
        <dbReference type="ARBA" id="ARBA00022553"/>
    </source>
</evidence>
<keyword evidence="3" id="KW-0645">Protease</keyword>
<dbReference type="PANTHER" id="PTHR46896:SF3">
    <property type="entry name" value="FI06413P-RELATED"/>
    <property type="match status" value="1"/>
</dbReference>
<dbReference type="GO" id="GO:0070139">
    <property type="term" value="F:SUMO-specific endopeptidase activity"/>
    <property type="evidence" value="ECO:0007669"/>
    <property type="project" value="TreeGrafter"/>
</dbReference>
<organism evidence="8 9">
    <name type="scientific">Lineolata rhizophorae</name>
    <dbReference type="NCBI Taxonomy" id="578093"/>
    <lineage>
        <taxon>Eukaryota</taxon>
        <taxon>Fungi</taxon>
        <taxon>Dikarya</taxon>
        <taxon>Ascomycota</taxon>
        <taxon>Pezizomycotina</taxon>
        <taxon>Dothideomycetes</taxon>
        <taxon>Dothideomycetes incertae sedis</taxon>
        <taxon>Lineolatales</taxon>
        <taxon>Lineolataceae</taxon>
        <taxon>Lineolata</taxon>
    </lineage>
</organism>
<dbReference type="GO" id="GO:0016926">
    <property type="term" value="P:protein desumoylation"/>
    <property type="evidence" value="ECO:0007669"/>
    <property type="project" value="TreeGrafter"/>
</dbReference>
<dbReference type="PANTHER" id="PTHR46896">
    <property type="entry name" value="SENTRIN-SPECIFIC PROTEASE"/>
    <property type="match status" value="1"/>
</dbReference>
<evidence type="ECO:0000256" key="5">
    <source>
        <dbReference type="ARBA" id="ARBA00022801"/>
    </source>
</evidence>
<proteinExistence type="inferred from homology"/>
<name>A0A6A6NV19_9PEZI</name>
<feature type="region of interest" description="Disordered" evidence="6">
    <location>
        <begin position="1"/>
        <end position="47"/>
    </location>
</feature>
<dbReference type="SUPFAM" id="SSF54001">
    <property type="entry name" value="Cysteine proteinases"/>
    <property type="match status" value="1"/>
</dbReference>
<evidence type="ECO:0000256" key="3">
    <source>
        <dbReference type="ARBA" id="ARBA00022670"/>
    </source>
</evidence>
<keyword evidence="9" id="KW-1185">Reference proteome</keyword>
<dbReference type="OrthoDB" id="442460at2759"/>
<feature type="region of interest" description="Disordered" evidence="6">
    <location>
        <begin position="175"/>
        <end position="202"/>
    </location>
</feature>
<dbReference type="AlphaFoldDB" id="A0A6A6NV19"/>
<feature type="domain" description="Ubiquitin-like protease family profile" evidence="7">
    <location>
        <begin position="72"/>
        <end position="271"/>
    </location>
</feature>
<comment type="similarity">
    <text evidence="1">Belongs to the peptidase C48 family.</text>
</comment>
<evidence type="ECO:0000256" key="6">
    <source>
        <dbReference type="SAM" id="MobiDB-lite"/>
    </source>
</evidence>
<dbReference type="Gene3D" id="3.40.395.10">
    <property type="entry name" value="Adenoviral Proteinase, Chain A"/>
    <property type="match status" value="1"/>
</dbReference>
<sequence>MKNPDNSDSKAASPTSTTVERSLRSSKRPNNAGTSTSEAEPHKEKEPVIAGMDVGPQWENEVYYPRTGPNRAIVGWQDVGCLNVGEELNDNIINFGLRWISEHTTIKDKVHYFNTHFYSTLTTPGTRGINYNGIRNWTKKVDIFDKDYVVVPVHADNHWFLVVICGLPNLARTPTEEGEAGSSDFGENEREPRSSGSRMRAPDNGATIIVMDSLGITHPSTIAALRSYIKEEGRAKRSLEIAAGDLRGTHGKVPHQQNDSDCGVYLLGYAE</sequence>
<dbReference type="PROSITE" id="PS50600">
    <property type="entry name" value="ULP_PROTEASE"/>
    <property type="match status" value="1"/>
</dbReference>
<evidence type="ECO:0000313" key="8">
    <source>
        <dbReference type="EMBL" id="KAF2455576.1"/>
    </source>
</evidence>
<evidence type="ECO:0000256" key="1">
    <source>
        <dbReference type="ARBA" id="ARBA00005234"/>
    </source>
</evidence>
<dbReference type="Proteomes" id="UP000799766">
    <property type="component" value="Unassembled WGS sequence"/>
</dbReference>
<dbReference type="GO" id="GO:0005737">
    <property type="term" value="C:cytoplasm"/>
    <property type="evidence" value="ECO:0007669"/>
    <property type="project" value="TreeGrafter"/>
</dbReference>
<keyword evidence="2" id="KW-0597">Phosphoprotein</keyword>
<dbReference type="InterPro" id="IPR038765">
    <property type="entry name" value="Papain-like_cys_pep_sf"/>
</dbReference>
<evidence type="ECO:0000259" key="7">
    <source>
        <dbReference type="PROSITE" id="PS50600"/>
    </source>
</evidence>
<feature type="compositionally biased region" description="Polar residues" evidence="6">
    <location>
        <begin position="9"/>
        <end position="20"/>
    </location>
</feature>
<evidence type="ECO:0000256" key="4">
    <source>
        <dbReference type="ARBA" id="ARBA00022786"/>
    </source>
</evidence>
<dbReference type="EMBL" id="MU001686">
    <property type="protein sequence ID" value="KAF2455576.1"/>
    <property type="molecule type" value="Genomic_DNA"/>
</dbReference>
<keyword evidence="4" id="KW-0833">Ubl conjugation pathway</keyword>
<keyword evidence="5" id="KW-0378">Hydrolase</keyword>
<dbReference type="Pfam" id="PF02902">
    <property type="entry name" value="Peptidase_C48"/>
    <property type="match status" value="1"/>
</dbReference>
<dbReference type="InterPro" id="IPR051947">
    <property type="entry name" value="Sentrin-specific_protease"/>
</dbReference>
<feature type="non-terminal residue" evidence="8">
    <location>
        <position position="271"/>
    </location>
</feature>
<protein>
    <recommendedName>
        <fullName evidence="7">Ubiquitin-like protease family profile domain-containing protein</fullName>
    </recommendedName>
</protein>
<evidence type="ECO:0000313" key="9">
    <source>
        <dbReference type="Proteomes" id="UP000799766"/>
    </source>
</evidence>
<dbReference type="GO" id="GO:0006508">
    <property type="term" value="P:proteolysis"/>
    <property type="evidence" value="ECO:0007669"/>
    <property type="project" value="UniProtKB-KW"/>
</dbReference>
<feature type="compositionally biased region" description="Polar residues" evidence="6">
    <location>
        <begin position="28"/>
        <end position="38"/>
    </location>
</feature>
<gene>
    <name evidence="8" type="ORF">BDY21DRAFT_289151</name>
</gene>
<accession>A0A6A6NV19</accession>